<keyword evidence="2" id="KW-1185">Reference proteome</keyword>
<accession>A0A087TP79</accession>
<dbReference type="Proteomes" id="UP000054359">
    <property type="component" value="Unassembled WGS sequence"/>
</dbReference>
<evidence type="ECO:0000313" key="1">
    <source>
        <dbReference type="EMBL" id="KFM66918.1"/>
    </source>
</evidence>
<evidence type="ECO:0000313" key="2">
    <source>
        <dbReference type="Proteomes" id="UP000054359"/>
    </source>
</evidence>
<sequence length="62" mass="7475">MMPFMPFIEFLQFFFFGFTFGNQREKVSPKSIHKLFLFITNIFILFRSSFSASTNSFLRKLF</sequence>
<dbReference type="EMBL" id="KK116127">
    <property type="protein sequence ID" value="KFM66918.1"/>
    <property type="molecule type" value="Genomic_DNA"/>
</dbReference>
<name>A0A087TP79_STEMI</name>
<dbReference type="AlphaFoldDB" id="A0A087TP79"/>
<reference evidence="1 2" key="1">
    <citation type="submission" date="2013-11" db="EMBL/GenBank/DDBJ databases">
        <title>Genome sequencing of Stegodyphus mimosarum.</title>
        <authorList>
            <person name="Bechsgaard J."/>
        </authorList>
    </citation>
    <scope>NUCLEOTIDE SEQUENCE [LARGE SCALE GENOMIC DNA]</scope>
</reference>
<feature type="non-terminal residue" evidence="1">
    <location>
        <position position="62"/>
    </location>
</feature>
<organism evidence="1 2">
    <name type="scientific">Stegodyphus mimosarum</name>
    <name type="common">African social velvet spider</name>
    <dbReference type="NCBI Taxonomy" id="407821"/>
    <lineage>
        <taxon>Eukaryota</taxon>
        <taxon>Metazoa</taxon>
        <taxon>Ecdysozoa</taxon>
        <taxon>Arthropoda</taxon>
        <taxon>Chelicerata</taxon>
        <taxon>Arachnida</taxon>
        <taxon>Araneae</taxon>
        <taxon>Araneomorphae</taxon>
        <taxon>Entelegynae</taxon>
        <taxon>Eresoidea</taxon>
        <taxon>Eresidae</taxon>
        <taxon>Stegodyphus</taxon>
    </lineage>
</organism>
<protein>
    <submittedName>
        <fullName evidence="1">Uncharacterized protein</fullName>
    </submittedName>
</protein>
<gene>
    <name evidence="1" type="ORF">X975_03552</name>
</gene>
<proteinExistence type="predicted"/>